<dbReference type="InterPro" id="IPR037069">
    <property type="entry name" value="AcylCoA_DH/ox_N_sf"/>
</dbReference>
<evidence type="ECO:0008006" key="4">
    <source>
        <dbReference type="Google" id="ProtNLM"/>
    </source>
</evidence>
<gene>
    <name evidence="2" type="ORF">AC626_01910</name>
</gene>
<protein>
    <recommendedName>
        <fullName evidence="4">Acyl-CoA dehydrogenase</fullName>
    </recommendedName>
</protein>
<name>A0A0L0EWW8_9GAMM</name>
<comment type="caution">
    <text evidence="2">The sequence shown here is derived from an EMBL/GenBank/DDBJ whole genome shotgun (WGS) entry which is preliminary data.</text>
</comment>
<dbReference type="Gene3D" id="2.40.110.10">
    <property type="entry name" value="Butyryl-CoA Dehydrogenase, subunit A, domain 2"/>
    <property type="match status" value="1"/>
</dbReference>
<evidence type="ECO:0000313" key="3">
    <source>
        <dbReference type="Proteomes" id="UP000036850"/>
    </source>
</evidence>
<dbReference type="GO" id="GO:0003995">
    <property type="term" value="F:acyl-CoA dehydrogenase activity"/>
    <property type="evidence" value="ECO:0007669"/>
    <property type="project" value="TreeGrafter"/>
</dbReference>
<dbReference type="EMBL" id="LFZX01000007">
    <property type="protein sequence ID" value="KNC68904.1"/>
    <property type="molecule type" value="Genomic_DNA"/>
</dbReference>
<keyword evidence="1" id="KW-0812">Transmembrane</keyword>
<dbReference type="InterPro" id="IPR009100">
    <property type="entry name" value="AcylCoA_DH/oxidase_NM_dom_sf"/>
</dbReference>
<dbReference type="PANTHER" id="PTHR43884">
    <property type="entry name" value="ACYL-COA DEHYDROGENASE"/>
    <property type="match status" value="1"/>
</dbReference>
<evidence type="ECO:0000256" key="1">
    <source>
        <dbReference type="SAM" id="Phobius"/>
    </source>
</evidence>
<sequence>MNSFNHSSLPVLAPLEQFYALTREYELSELESMTPAQIKALISSTQLPSMIVPKEFGGLEMPMKDALEVVYSVAMICPSAALMLCMHFHVVSTISMYPNSFQFAGPLLKDISENNALVASAFAESSGNQDIFHTSVAATSTEEDYIIISGSKKPCTMSHVADYFAVSIITAEGIPGVAIVSNGSEGLERKPFWPGDILKSTDSHEVIFNNVIVPNEWSVLAQDDSFEMYLSTGLVNFNLFIGAAYTGVCKSLVGRLNPAALQAPSIFIPVTGTLAQCRYSVCGLSHKVAPENLEWLVPEVLSLRYQIQKSLKDVRNIVFESIGAHKYLSDDTAHYLSRTIDLLAFHPVTQFGFEQQLKN</sequence>
<accession>A0A0L0EWW8</accession>
<dbReference type="Proteomes" id="UP000036850">
    <property type="component" value="Unassembled WGS sequence"/>
</dbReference>
<dbReference type="PANTHER" id="PTHR43884:SF12">
    <property type="entry name" value="ISOVALERYL-COA DEHYDROGENASE, MITOCHONDRIAL-RELATED"/>
    <property type="match status" value="1"/>
</dbReference>
<keyword evidence="1" id="KW-0472">Membrane</keyword>
<reference evidence="3" key="1">
    <citation type="submission" date="2015-07" db="EMBL/GenBank/DDBJ databases">
        <title>Draft genome sequence of a Pseudoalteromonas rubra strain, OCN096, isolated from Kaneohe Bay, Oahu, Hawaii.</title>
        <authorList>
            <person name="Beurmann S."/>
            <person name="Ushijima B."/>
            <person name="Belcaid M."/>
            <person name="Callahan S.M."/>
            <person name="Aeby G.S."/>
        </authorList>
    </citation>
    <scope>NUCLEOTIDE SEQUENCE [LARGE SCALE GENOMIC DNA]</scope>
    <source>
        <strain evidence="3">OCN096</strain>
    </source>
</reference>
<keyword evidence="1" id="KW-1133">Transmembrane helix</keyword>
<evidence type="ECO:0000313" key="2">
    <source>
        <dbReference type="EMBL" id="KNC68904.1"/>
    </source>
</evidence>
<organism evidence="2 3">
    <name type="scientific">Pseudoalteromonas rubra</name>
    <dbReference type="NCBI Taxonomy" id="43658"/>
    <lineage>
        <taxon>Bacteria</taxon>
        <taxon>Pseudomonadati</taxon>
        <taxon>Pseudomonadota</taxon>
        <taxon>Gammaproteobacteria</taxon>
        <taxon>Alteromonadales</taxon>
        <taxon>Pseudoalteromonadaceae</taxon>
        <taxon>Pseudoalteromonas</taxon>
    </lineage>
</organism>
<dbReference type="SUPFAM" id="SSF56645">
    <property type="entry name" value="Acyl-CoA dehydrogenase NM domain-like"/>
    <property type="match status" value="1"/>
</dbReference>
<dbReference type="AlphaFoldDB" id="A0A0L0EWW8"/>
<feature type="transmembrane region" description="Helical" evidence="1">
    <location>
        <begin position="69"/>
        <end position="90"/>
    </location>
</feature>
<dbReference type="PATRIC" id="fig|43658.6.peg.5728"/>
<proteinExistence type="predicted"/>
<dbReference type="InterPro" id="IPR046373">
    <property type="entry name" value="Acyl-CoA_Oxase/DH_mid-dom_sf"/>
</dbReference>
<dbReference type="Gene3D" id="1.10.540.10">
    <property type="entry name" value="Acyl-CoA dehydrogenase/oxidase, N-terminal domain"/>
    <property type="match status" value="1"/>
</dbReference>
<dbReference type="GO" id="GO:0050660">
    <property type="term" value="F:flavin adenine dinucleotide binding"/>
    <property type="evidence" value="ECO:0007669"/>
    <property type="project" value="InterPro"/>
</dbReference>